<comment type="similarity">
    <text evidence="7">Belongs to the glycosyltransferase 87 family.</text>
</comment>
<keyword evidence="4 8" id="KW-0812">Transmembrane</keyword>
<proteinExistence type="inferred from homology"/>
<evidence type="ECO:0000256" key="8">
    <source>
        <dbReference type="SAM" id="Phobius"/>
    </source>
</evidence>
<evidence type="ECO:0000256" key="4">
    <source>
        <dbReference type="ARBA" id="ARBA00022692"/>
    </source>
</evidence>
<feature type="transmembrane region" description="Helical" evidence="8">
    <location>
        <begin position="260"/>
        <end position="280"/>
    </location>
</feature>
<evidence type="ECO:0000256" key="5">
    <source>
        <dbReference type="ARBA" id="ARBA00022989"/>
    </source>
</evidence>
<feature type="transmembrane region" description="Helical" evidence="8">
    <location>
        <begin position="336"/>
        <end position="356"/>
    </location>
</feature>
<evidence type="ECO:0000313" key="9">
    <source>
        <dbReference type="EMBL" id="SEN26084.1"/>
    </source>
</evidence>
<name>A0A1H8F3V7_9ACTN</name>
<dbReference type="RefSeq" id="WP_069465986.1">
    <property type="nucleotide sequence ID" value="NZ_FODD01000003.1"/>
</dbReference>
<dbReference type="Proteomes" id="UP000181951">
    <property type="component" value="Unassembled WGS sequence"/>
</dbReference>
<protein>
    <recommendedName>
        <fullName evidence="11">Alpha-1,2-mannosyltransferase</fullName>
    </recommendedName>
</protein>
<keyword evidence="6 8" id="KW-0472">Membrane</keyword>
<comment type="subcellular location">
    <subcellularLocation>
        <location evidence="1">Cell membrane</location>
        <topology evidence="1">Multi-pass membrane protein</topology>
    </subcellularLocation>
</comment>
<reference evidence="9 10" key="1">
    <citation type="submission" date="2016-10" db="EMBL/GenBank/DDBJ databases">
        <authorList>
            <person name="de Groot N.N."/>
        </authorList>
    </citation>
    <scope>NUCLEOTIDE SEQUENCE [LARGE SCALE GENOMIC DNA]</scope>
    <source>
        <strain evidence="9 10">CGMCC 4.2026</strain>
    </source>
</reference>
<feature type="transmembrane region" description="Helical" evidence="8">
    <location>
        <begin position="376"/>
        <end position="394"/>
    </location>
</feature>
<feature type="transmembrane region" description="Helical" evidence="8">
    <location>
        <begin position="158"/>
        <end position="186"/>
    </location>
</feature>
<evidence type="ECO:0000256" key="6">
    <source>
        <dbReference type="ARBA" id="ARBA00023136"/>
    </source>
</evidence>
<keyword evidence="10" id="KW-1185">Reference proteome</keyword>
<evidence type="ECO:0000256" key="2">
    <source>
        <dbReference type="ARBA" id="ARBA00022475"/>
    </source>
</evidence>
<feature type="transmembrane region" description="Helical" evidence="8">
    <location>
        <begin position="87"/>
        <end position="107"/>
    </location>
</feature>
<evidence type="ECO:0000313" key="10">
    <source>
        <dbReference type="Proteomes" id="UP000181951"/>
    </source>
</evidence>
<feature type="transmembrane region" description="Helical" evidence="8">
    <location>
        <begin position="114"/>
        <end position="133"/>
    </location>
</feature>
<dbReference type="STRING" id="310780.SAMN05216267_1003109"/>
<evidence type="ECO:0000256" key="3">
    <source>
        <dbReference type="ARBA" id="ARBA00022679"/>
    </source>
</evidence>
<dbReference type="InterPro" id="IPR018584">
    <property type="entry name" value="GT87"/>
</dbReference>
<accession>A0A1H8F3V7</accession>
<feature type="transmembrane region" description="Helical" evidence="8">
    <location>
        <begin position="198"/>
        <end position="216"/>
    </location>
</feature>
<dbReference type="Pfam" id="PF09594">
    <property type="entry name" value="GT87"/>
    <property type="match status" value="1"/>
</dbReference>
<organism evidence="9 10">
    <name type="scientific">Actinacidiphila rubida</name>
    <dbReference type="NCBI Taxonomy" id="310780"/>
    <lineage>
        <taxon>Bacteria</taxon>
        <taxon>Bacillati</taxon>
        <taxon>Actinomycetota</taxon>
        <taxon>Actinomycetes</taxon>
        <taxon>Kitasatosporales</taxon>
        <taxon>Streptomycetaceae</taxon>
        <taxon>Actinacidiphila</taxon>
    </lineage>
</organism>
<evidence type="ECO:0000256" key="7">
    <source>
        <dbReference type="ARBA" id="ARBA00024033"/>
    </source>
</evidence>
<dbReference type="AlphaFoldDB" id="A0A1H8F3V7"/>
<evidence type="ECO:0000256" key="1">
    <source>
        <dbReference type="ARBA" id="ARBA00004651"/>
    </source>
</evidence>
<feature type="transmembrane region" description="Helical" evidence="8">
    <location>
        <begin position="6"/>
        <end position="24"/>
    </location>
</feature>
<dbReference type="GO" id="GO:0016758">
    <property type="term" value="F:hexosyltransferase activity"/>
    <property type="evidence" value="ECO:0007669"/>
    <property type="project" value="InterPro"/>
</dbReference>
<feature type="transmembrane region" description="Helical" evidence="8">
    <location>
        <begin position="287"/>
        <end position="305"/>
    </location>
</feature>
<keyword evidence="5 8" id="KW-1133">Transmembrane helix</keyword>
<keyword evidence="3" id="KW-0808">Transferase</keyword>
<gene>
    <name evidence="9" type="ORF">SAMN05216267_1003109</name>
</gene>
<keyword evidence="2" id="KW-1003">Cell membrane</keyword>
<sequence>MGDRRLAAWAVLGCAVSFAAVWIAQRAADVSMVDVMVYRAAGWTVRSGGDLYAMRYGTAQLPMTYPPFAGLLFVPLTWVTIGTMRTVVTAANLALAVALAALSLRLVARPVRTAAVILIAGLSVWTEPVWATLRYGQVNLLATVLVLWDLTRRPGNRWAGVGIGIAAGIKITPALFAVYLALAALLVPGARGVNLRRAAVATGTFAGTALVGALALPHDSRTYWTGVLFSPDRPGVPENTANQSVRGIVARLQHTDTPGAAWVCAALAVAALGLAVAVAAARAGNRLPSAAAWAAVACGVTGLMISPVSWTHHWVWAVPMVVLLFSEALRRRDPRWWAAALAALAVFGSYLVWYVPHDPSHRPELHQNAGEMLLSAAYPLVGAAYLALAGVLAAQALRLPPDGLPDDARGRSARALRSS</sequence>
<dbReference type="GO" id="GO:0005886">
    <property type="term" value="C:plasma membrane"/>
    <property type="evidence" value="ECO:0007669"/>
    <property type="project" value="UniProtKB-SubCell"/>
</dbReference>
<dbReference type="EMBL" id="FODD01000003">
    <property type="protein sequence ID" value="SEN26084.1"/>
    <property type="molecule type" value="Genomic_DNA"/>
</dbReference>
<evidence type="ECO:0008006" key="11">
    <source>
        <dbReference type="Google" id="ProtNLM"/>
    </source>
</evidence>